<accession>A0A075U5W9</accession>
<evidence type="ECO:0000256" key="2">
    <source>
        <dbReference type="ARBA" id="ARBA00022840"/>
    </source>
</evidence>
<gene>
    <name evidence="4" type="ORF">WS74_0574</name>
</gene>
<evidence type="ECO:0000313" key="4">
    <source>
        <dbReference type="EMBL" id="AIM62826.1"/>
    </source>
</evidence>
<dbReference type="KEGG" id="wct:WS74_0574"/>
<dbReference type="InterPro" id="IPR027417">
    <property type="entry name" value="P-loop_NTPase"/>
</dbReference>
<evidence type="ECO:0000256" key="1">
    <source>
        <dbReference type="ARBA" id="ARBA00022741"/>
    </source>
</evidence>
<dbReference type="OrthoDB" id="9791546at2"/>
<dbReference type="InterPro" id="IPR017871">
    <property type="entry name" value="ABC_transporter-like_CS"/>
</dbReference>
<dbReference type="PROSITE" id="PS00211">
    <property type="entry name" value="ABC_TRANSPORTER_1"/>
    <property type="match status" value="1"/>
</dbReference>
<organism evidence="4 5">
    <name type="scientific">Weissella ceti</name>
    <dbReference type="NCBI Taxonomy" id="759620"/>
    <lineage>
        <taxon>Bacteria</taxon>
        <taxon>Bacillati</taxon>
        <taxon>Bacillota</taxon>
        <taxon>Bacilli</taxon>
        <taxon>Lactobacillales</taxon>
        <taxon>Lactobacillaceae</taxon>
        <taxon>Weissella</taxon>
    </lineage>
</organism>
<proteinExistence type="predicted"/>
<dbReference type="Gene3D" id="3.40.50.300">
    <property type="entry name" value="P-loop containing nucleotide triphosphate hydrolases"/>
    <property type="match status" value="1"/>
</dbReference>
<dbReference type="Pfam" id="PF00005">
    <property type="entry name" value="ABC_tran"/>
    <property type="match status" value="1"/>
</dbReference>
<dbReference type="KEGG" id="wce:WS08_0573"/>
<protein>
    <submittedName>
        <fullName evidence="4">YxdL protein</fullName>
    </submittedName>
</protein>
<evidence type="ECO:0000259" key="3">
    <source>
        <dbReference type="PROSITE" id="PS50893"/>
    </source>
</evidence>
<reference evidence="4 5" key="1">
    <citation type="journal article" date="2014" name="Genome Announc.">
        <title>Complete Genome Sequences of Fish Pathogenic Weissella ceti Strains WS74 and WS105.</title>
        <authorList>
            <person name="Figueiredo H.C."/>
            <person name="Leal C.A."/>
            <person name="Dorella F.A."/>
            <person name="Carvalho A.F."/>
            <person name="Soares S.C."/>
            <person name="Pereira F.L."/>
            <person name="Azevedo V.A."/>
        </authorList>
    </citation>
    <scope>NUCLEOTIDE SEQUENCE [LARGE SCALE GENOMIC DNA]</scope>
    <source>
        <strain evidence="4 5">WS74</strain>
    </source>
</reference>
<dbReference type="SMART" id="SM00382">
    <property type="entry name" value="AAA"/>
    <property type="match status" value="1"/>
</dbReference>
<keyword evidence="1" id="KW-0547">Nucleotide-binding</keyword>
<dbReference type="RefSeq" id="WP_051747843.1">
    <property type="nucleotide sequence ID" value="NZ_CP009223.1"/>
</dbReference>
<dbReference type="GO" id="GO:0005524">
    <property type="term" value="F:ATP binding"/>
    <property type="evidence" value="ECO:0007669"/>
    <property type="project" value="UniProtKB-KW"/>
</dbReference>
<dbReference type="GO" id="GO:0016887">
    <property type="term" value="F:ATP hydrolysis activity"/>
    <property type="evidence" value="ECO:0007669"/>
    <property type="project" value="InterPro"/>
</dbReference>
<sequence length="218" mass="24511">MTFSSINNVTLQHVSKKFGTHEVTQDLDLIFKKGEITTIFGPSGAGKSTLLNMIGLVDTPDTGEIKIFGETTPKLHSREARQWRREKIDYLFQNFGLIDDMTVQANLAINQAYKKGTKADKKVQQVRALTDVGLGKAYLTKKVYDLSGGEQQRVAIAKTILKDPEIILADEPTGSLDEQNKKNIVELLINLKNQNKTLIIVSHDKYFEQISDQNIYLK</sequence>
<keyword evidence="5" id="KW-1185">Reference proteome</keyword>
<dbReference type="KEGG" id="wci:WS105_0571"/>
<dbReference type="PANTHER" id="PTHR42798">
    <property type="entry name" value="LIPOPROTEIN-RELEASING SYSTEM ATP-BINDING PROTEIN LOLD"/>
    <property type="match status" value="1"/>
</dbReference>
<evidence type="ECO:0000313" key="5">
    <source>
        <dbReference type="Proteomes" id="UP000029079"/>
    </source>
</evidence>
<dbReference type="PANTHER" id="PTHR42798:SF4">
    <property type="entry name" value="ABC TRANSPORTER DOMAIN-CONTAINING PROTEIN"/>
    <property type="match status" value="1"/>
</dbReference>
<name>A0A075U5W9_9LACO</name>
<dbReference type="PATRIC" id="fig|759620.7.peg.554"/>
<dbReference type="Proteomes" id="UP000029079">
    <property type="component" value="Chromosome"/>
</dbReference>
<feature type="domain" description="ABC transporter" evidence="3">
    <location>
        <begin position="9"/>
        <end position="218"/>
    </location>
</feature>
<dbReference type="AlphaFoldDB" id="A0A075U5W9"/>
<keyword evidence="2" id="KW-0067">ATP-binding</keyword>
<dbReference type="STRING" id="759620.WS105_0571"/>
<dbReference type="EMBL" id="CP009223">
    <property type="protein sequence ID" value="AIM62826.1"/>
    <property type="molecule type" value="Genomic_DNA"/>
</dbReference>
<dbReference type="PROSITE" id="PS50893">
    <property type="entry name" value="ABC_TRANSPORTER_2"/>
    <property type="match status" value="1"/>
</dbReference>
<reference evidence="5" key="2">
    <citation type="submission" date="2014-08" db="EMBL/GenBank/DDBJ databases">
        <title>Complete genome of Weissella ceti strain WS74 isolated from diseased rainbow trout in Brazil.</title>
        <authorList>
            <person name="Figueiredo H.C.P."/>
            <person name="Leal C.A.G."/>
            <person name="Pereira F.L."/>
            <person name="Soares S.C."/>
            <person name="Dorella F.A."/>
            <person name="Carvalho A.F."/>
            <person name="Azevedo V.A.C."/>
        </authorList>
    </citation>
    <scope>NUCLEOTIDE SEQUENCE [LARGE SCALE GENOMIC DNA]</scope>
    <source>
        <strain evidence="5">WS74</strain>
    </source>
</reference>
<dbReference type="SUPFAM" id="SSF52540">
    <property type="entry name" value="P-loop containing nucleoside triphosphate hydrolases"/>
    <property type="match status" value="1"/>
</dbReference>
<dbReference type="InterPro" id="IPR003593">
    <property type="entry name" value="AAA+_ATPase"/>
</dbReference>
<dbReference type="InterPro" id="IPR003439">
    <property type="entry name" value="ABC_transporter-like_ATP-bd"/>
</dbReference>